<dbReference type="EMBL" id="CP036347">
    <property type="protein sequence ID" value="QDU01874.1"/>
    <property type="molecule type" value="Genomic_DNA"/>
</dbReference>
<evidence type="ECO:0000313" key="1">
    <source>
        <dbReference type="EMBL" id="QDU01874.1"/>
    </source>
</evidence>
<reference evidence="1 2" key="1">
    <citation type="submission" date="2019-02" db="EMBL/GenBank/DDBJ databases">
        <title>Deep-cultivation of Planctomycetes and their phenomic and genomic characterization uncovers novel biology.</title>
        <authorList>
            <person name="Wiegand S."/>
            <person name="Jogler M."/>
            <person name="Boedeker C."/>
            <person name="Pinto D."/>
            <person name="Vollmers J."/>
            <person name="Rivas-Marin E."/>
            <person name="Kohn T."/>
            <person name="Peeters S.H."/>
            <person name="Heuer A."/>
            <person name="Rast P."/>
            <person name="Oberbeckmann S."/>
            <person name="Bunk B."/>
            <person name="Jeske O."/>
            <person name="Meyerdierks A."/>
            <person name="Storesund J.E."/>
            <person name="Kallscheuer N."/>
            <person name="Luecker S."/>
            <person name="Lage O.M."/>
            <person name="Pohl T."/>
            <person name="Merkel B.J."/>
            <person name="Hornburger P."/>
            <person name="Mueller R.-W."/>
            <person name="Bruemmer F."/>
            <person name="Labrenz M."/>
            <person name="Spormann A.M."/>
            <person name="Op den Camp H."/>
            <person name="Overmann J."/>
            <person name="Amann R."/>
            <person name="Jetten M.S.M."/>
            <person name="Mascher T."/>
            <person name="Medema M.H."/>
            <person name="Devos D.P."/>
            <person name="Kaster A.-K."/>
            <person name="Ovreas L."/>
            <person name="Rohde M."/>
            <person name="Galperin M.Y."/>
            <person name="Jogler C."/>
        </authorList>
    </citation>
    <scope>NUCLEOTIDE SEQUENCE [LARGE SCALE GENOMIC DNA]</scope>
    <source>
        <strain evidence="1 2">V6</strain>
    </source>
</reference>
<accession>A0A517W9E3</accession>
<proteinExistence type="predicted"/>
<dbReference type="AlphaFoldDB" id="A0A517W9E3"/>
<sequence>MWRAGKRSIIDLFNECRDWSATTAFERVVIKELERLTGAPEPDPGHIEVDHLWKQLTAILINADCLLEGNSKLRNTITNFASRDPQDLRSAGLISPRFIQNTS</sequence>
<gene>
    <name evidence="1" type="ORF">V6x_15570</name>
</gene>
<name>A0A517W9E3_9PLAN</name>
<dbReference type="Proteomes" id="UP000320722">
    <property type="component" value="Chromosome"/>
</dbReference>
<evidence type="ECO:0000313" key="2">
    <source>
        <dbReference type="Proteomes" id="UP000320722"/>
    </source>
</evidence>
<organism evidence="1 2">
    <name type="scientific">Gimesia chilikensis</name>
    <dbReference type="NCBI Taxonomy" id="2605989"/>
    <lineage>
        <taxon>Bacteria</taxon>
        <taxon>Pseudomonadati</taxon>
        <taxon>Planctomycetota</taxon>
        <taxon>Planctomycetia</taxon>
        <taxon>Planctomycetales</taxon>
        <taxon>Planctomycetaceae</taxon>
        <taxon>Gimesia</taxon>
    </lineage>
</organism>
<protein>
    <submittedName>
        <fullName evidence="1">Uncharacterized protein</fullName>
    </submittedName>
</protein>